<proteinExistence type="predicted"/>
<sequence>MGCWNWKSKEERLKLGKTAACLRDTEGLKWRQVTERLKLNNHSMAIGYYETYKEALMIAKNRMELEQIEEFAKRFGIERGYVWLFENGFEHRVPEEVREKIENAKLKDAFKGKGGMNWREKN</sequence>
<name>A0A0F8Z4Z2_9ZZZZ</name>
<reference evidence="1" key="1">
    <citation type="journal article" date="2015" name="Nature">
        <title>Complex archaea that bridge the gap between prokaryotes and eukaryotes.</title>
        <authorList>
            <person name="Spang A."/>
            <person name="Saw J.H."/>
            <person name="Jorgensen S.L."/>
            <person name="Zaremba-Niedzwiedzka K."/>
            <person name="Martijn J."/>
            <person name="Lind A.E."/>
            <person name="van Eijk R."/>
            <person name="Schleper C."/>
            <person name="Guy L."/>
            <person name="Ettema T.J."/>
        </authorList>
    </citation>
    <scope>NUCLEOTIDE SEQUENCE</scope>
</reference>
<dbReference type="EMBL" id="LAZR01062471">
    <property type="protein sequence ID" value="KKK61444.1"/>
    <property type="molecule type" value="Genomic_DNA"/>
</dbReference>
<protein>
    <submittedName>
        <fullName evidence="1">Uncharacterized protein</fullName>
    </submittedName>
</protein>
<dbReference type="AlphaFoldDB" id="A0A0F8Z4Z2"/>
<accession>A0A0F8Z4Z2</accession>
<evidence type="ECO:0000313" key="1">
    <source>
        <dbReference type="EMBL" id="KKK61444.1"/>
    </source>
</evidence>
<organism evidence="1">
    <name type="scientific">marine sediment metagenome</name>
    <dbReference type="NCBI Taxonomy" id="412755"/>
    <lineage>
        <taxon>unclassified sequences</taxon>
        <taxon>metagenomes</taxon>
        <taxon>ecological metagenomes</taxon>
    </lineage>
</organism>
<gene>
    <name evidence="1" type="ORF">LCGC14_3014290</name>
</gene>
<comment type="caution">
    <text evidence="1">The sequence shown here is derived from an EMBL/GenBank/DDBJ whole genome shotgun (WGS) entry which is preliminary data.</text>
</comment>